<organism evidence="1 2">
    <name type="scientific">Bicyclus anynana</name>
    <name type="common">Squinting bush brown butterfly</name>
    <dbReference type="NCBI Taxonomy" id="110368"/>
    <lineage>
        <taxon>Eukaryota</taxon>
        <taxon>Metazoa</taxon>
        <taxon>Ecdysozoa</taxon>
        <taxon>Arthropoda</taxon>
        <taxon>Hexapoda</taxon>
        <taxon>Insecta</taxon>
        <taxon>Pterygota</taxon>
        <taxon>Neoptera</taxon>
        <taxon>Endopterygota</taxon>
        <taxon>Lepidoptera</taxon>
        <taxon>Glossata</taxon>
        <taxon>Ditrysia</taxon>
        <taxon>Papilionoidea</taxon>
        <taxon>Nymphalidae</taxon>
        <taxon>Satyrinae</taxon>
        <taxon>Satyrini</taxon>
        <taxon>Mycalesina</taxon>
        <taxon>Bicyclus</taxon>
    </lineage>
</organism>
<evidence type="ECO:0000313" key="1">
    <source>
        <dbReference type="Proteomes" id="UP001652582"/>
    </source>
</evidence>
<keyword evidence="1" id="KW-1185">Reference proteome</keyword>
<evidence type="ECO:0000313" key="2">
    <source>
        <dbReference type="RefSeq" id="XP_052743925.1"/>
    </source>
</evidence>
<dbReference type="RefSeq" id="XP_052743925.1">
    <property type="nucleotide sequence ID" value="XM_052887965.1"/>
</dbReference>
<reference evidence="2" key="1">
    <citation type="submission" date="2025-08" db="UniProtKB">
        <authorList>
            <consortium name="RefSeq"/>
        </authorList>
    </citation>
    <scope>IDENTIFICATION</scope>
</reference>
<protein>
    <submittedName>
        <fullName evidence="2">Uncharacterized protein LOC128199248</fullName>
    </submittedName>
</protein>
<name>A0ABM3LXX7_BICAN</name>
<gene>
    <name evidence="2" type="primary">LOC128199248</name>
</gene>
<sequence>MKLRTPIKQKKARITKIKWYNLPSDKGSKLIDNIRSYFCDNHCDCETPNTTWSKFENFCVSNAKNLLGISKGALNNKKDIKWWNNQTNETVAEKKRRFKIWQKTCSGKDREDYKVAKKAARRTVAIERDKAEQDLYARLELATDTEMYKLARQRHNSSKDFQTTKYVKNREGVLLTNDKDICDRWLEYYNHLLNDEFPRQ</sequence>
<accession>A0ABM3LXX7</accession>
<dbReference type="Proteomes" id="UP001652582">
    <property type="component" value="Chromosome 20"/>
</dbReference>
<proteinExistence type="predicted"/>
<dbReference type="GeneID" id="128199248"/>